<protein>
    <submittedName>
        <fullName evidence="1">Uncharacterized protein</fullName>
    </submittedName>
</protein>
<organism evidence="1 2">
    <name type="scientific">Klebsiella michiganensis</name>
    <dbReference type="NCBI Taxonomy" id="1134687"/>
    <lineage>
        <taxon>Bacteria</taxon>
        <taxon>Pseudomonadati</taxon>
        <taxon>Pseudomonadota</taxon>
        <taxon>Gammaproteobacteria</taxon>
        <taxon>Enterobacterales</taxon>
        <taxon>Enterobacteriaceae</taxon>
        <taxon>Klebsiella/Raoultella group</taxon>
        <taxon>Klebsiella</taxon>
    </lineage>
</organism>
<reference evidence="1 2" key="1">
    <citation type="submission" date="2017-11" db="EMBL/GenBank/DDBJ databases">
        <authorList>
            <person name="Han C.G."/>
        </authorList>
    </citation>
    <scope>NUCLEOTIDE SEQUENCE [LARGE SCALE GENOMIC DNA]</scope>
    <source>
        <strain evidence="1 2">A11</strain>
    </source>
</reference>
<evidence type="ECO:0000313" key="1">
    <source>
        <dbReference type="EMBL" id="PLL43798.1"/>
    </source>
</evidence>
<reference evidence="1 2" key="2">
    <citation type="submission" date="2018-01" db="EMBL/GenBank/DDBJ databases">
        <title>Genomic study of Klebsiella pneumoniae.</title>
        <authorList>
            <person name="Yang Y."/>
            <person name="Bicalho R."/>
        </authorList>
    </citation>
    <scope>NUCLEOTIDE SEQUENCE [LARGE SCALE GENOMIC DNA]</scope>
    <source>
        <strain evidence="1 2">A11</strain>
    </source>
</reference>
<dbReference type="Proteomes" id="UP000234505">
    <property type="component" value="Unassembled WGS sequence"/>
</dbReference>
<gene>
    <name evidence="1" type="ORF">CWN50_03120</name>
</gene>
<evidence type="ECO:0000313" key="2">
    <source>
        <dbReference type="Proteomes" id="UP000234505"/>
    </source>
</evidence>
<accession>A0A2J4RKD7</accession>
<proteinExistence type="predicted"/>
<sequence length="82" mass="9073">MLRRSWQPGSDQASASLISSRKYSLFCSKCDVVCIYPPDLYLFLFVILRTTDALAALDNPGHIVIYAPADSHACRLPAARTI</sequence>
<dbReference type="EMBL" id="PIDS01000049">
    <property type="protein sequence ID" value="PLL43798.1"/>
    <property type="molecule type" value="Genomic_DNA"/>
</dbReference>
<dbReference type="AlphaFoldDB" id="A0A2J4RKD7"/>
<comment type="caution">
    <text evidence="1">The sequence shown here is derived from an EMBL/GenBank/DDBJ whole genome shotgun (WGS) entry which is preliminary data.</text>
</comment>
<name>A0A2J4RKD7_9ENTR</name>